<dbReference type="RefSeq" id="WP_084197771.1">
    <property type="nucleotide sequence ID" value="NZ_BMYL01000006.1"/>
</dbReference>
<evidence type="ECO:0000256" key="3">
    <source>
        <dbReference type="ARBA" id="ARBA00004141"/>
    </source>
</evidence>
<keyword evidence="8" id="KW-1185">Reference proteome</keyword>
<comment type="caution">
    <text evidence="7">The sequence shown here is derived from an EMBL/GenBank/DDBJ whole genome shotgun (WGS) entry which is preliminary data.</text>
</comment>
<accession>A0AAP8MBV5</accession>
<keyword evidence="6" id="KW-0472">Membrane</keyword>
<comment type="function">
    <text evidence="2">Membrane-anchoring subunit of succinate dehydrogenase (SDH).</text>
</comment>
<organism evidence="7 8">
    <name type="scientific">Halioglobus japonicus</name>
    <dbReference type="NCBI Taxonomy" id="930805"/>
    <lineage>
        <taxon>Bacteria</taxon>
        <taxon>Pseudomonadati</taxon>
        <taxon>Pseudomonadota</taxon>
        <taxon>Gammaproteobacteria</taxon>
        <taxon>Cellvibrionales</taxon>
        <taxon>Halieaceae</taxon>
        <taxon>Halioglobus</taxon>
    </lineage>
</organism>
<evidence type="ECO:0000256" key="6">
    <source>
        <dbReference type="SAM" id="Phobius"/>
    </source>
</evidence>
<comment type="cofactor">
    <cofactor evidence="1">
        <name>heme</name>
        <dbReference type="ChEBI" id="CHEBI:30413"/>
    </cofactor>
</comment>
<feature type="transmembrane region" description="Helical" evidence="6">
    <location>
        <begin position="82"/>
        <end position="103"/>
    </location>
</feature>
<comment type="subcellular location">
    <subcellularLocation>
        <location evidence="3">Membrane</location>
        <topology evidence="3">Multi-pass membrane protein</topology>
    </subcellularLocation>
</comment>
<dbReference type="GO" id="GO:0006099">
    <property type="term" value="P:tricarboxylic acid cycle"/>
    <property type="evidence" value="ECO:0007669"/>
    <property type="project" value="InterPro"/>
</dbReference>
<reference evidence="7 8" key="1">
    <citation type="submission" date="2018-01" db="EMBL/GenBank/DDBJ databases">
        <title>The draft genome sequence of Halioglobus japonicus S1-36.</title>
        <authorList>
            <person name="Du Z.-J."/>
            <person name="Shi M.-J."/>
        </authorList>
    </citation>
    <scope>NUCLEOTIDE SEQUENCE [LARGE SCALE GENOMIC DNA]</scope>
    <source>
        <strain evidence="7 8">S1-36</strain>
    </source>
</reference>
<evidence type="ECO:0000313" key="8">
    <source>
        <dbReference type="Proteomes" id="UP000235162"/>
    </source>
</evidence>
<protein>
    <submittedName>
        <fullName evidence="7">Succinate dehydrogenase, hydrophobic membrane anchor protein</fullName>
    </submittedName>
</protein>
<evidence type="ECO:0000256" key="1">
    <source>
        <dbReference type="ARBA" id="ARBA00001971"/>
    </source>
</evidence>
<keyword evidence="5 6" id="KW-1133">Transmembrane helix</keyword>
<dbReference type="NCBIfam" id="TIGR02968">
    <property type="entry name" value="succ_dehyd_anc"/>
    <property type="match status" value="1"/>
</dbReference>
<dbReference type="GO" id="GO:0020037">
    <property type="term" value="F:heme binding"/>
    <property type="evidence" value="ECO:0007669"/>
    <property type="project" value="InterPro"/>
</dbReference>
<name>A0AAP8MBV5_9GAMM</name>
<gene>
    <name evidence="7" type="primary">sdhD</name>
    <name evidence="7" type="ORF">C0029_17950</name>
</gene>
<dbReference type="SUPFAM" id="SSF81343">
    <property type="entry name" value="Fumarate reductase respiratory complex transmembrane subunits"/>
    <property type="match status" value="1"/>
</dbReference>
<dbReference type="GO" id="GO:0016020">
    <property type="term" value="C:membrane"/>
    <property type="evidence" value="ECO:0007669"/>
    <property type="project" value="UniProtKB-SubCell"/>
</dbReference>
<sequence>MGVNEWIFQRVSNLLIIAFGLWLIATVISSGGFTQEALAGLLGSTVFRVWAMVTLLFAGLNSVLAGWQIAGDYAEKFGINHGLMVWGTAIVSAAYVVIGAMLLF</sequence>
<evidence type="ECO:0000256" key="2">
    <source>
        <dbReference type="ARBA" id="ARBA00004050"/>
    </source>
</evidence>
<keyword evidence="4 6" id="KW-0812">Transmembrane</keyword>
<feature type="transmembrane region" description="Helical" evidence="6">
    <location>
        <begin position="49"/>
        <end position="70"/>
    </location>
</feature>
<dbReference type="KEGG" id="hja:BST95_00895"/>
<dbReference type="InterPro" id="IPR034804">
    <property type="entry name" value="SQR/QFR_C/D"/>
</dbReference>
<evidence type="ECO:0000256" key="5">
    <source>
        <dbReference type="ARBA" id="ARBA00022989"/>
    </source>
</evidence>
<evidence type="ECO:0000256" key="4">
    <source>
        <dbReference type="ARBA" id="ARBA00022692"/>
    </source>
</evidence>
<dbReference type="EMBL" id="PKUR01000005">
    <property type="protein sequence ID" value="PLW84876.1"/>
    <property type="molecule type" value="Genomic_DNA"/>
</dbReference>
<feature type="transmembrane region" description="Helical" evidence="6">
    <location>
        <begin position="12"/>
        <end position="29"/>
    </location>
</feature>
<dbReference type="AlphaFoldDB" id="A0AAP8MBV5"/>
<dbReference type="Gene3D" id="1.20.1300.10">
    <property type="entry name" value="Fumarate reductase/succinate dehydrogenase, transmembrane subunit"/>
    <property type="match status" value="1"/>
</dbReference>
<proteinExistence type="predicted"/>
<dbReference type="InterPro" id="IPR014312">
    <property type="entry name" value="Succ_DH_anchor"/>
</dbReference>
<evidence type="ECO:0000313" key="7">
    <source>
        <dbReference type="EMBL" id="PLW84876.1"/>
    </source>
</evidence>
<dbReference type="Proteomes" id="UP000235162">
    <property type="component" value="Unassembled WGS sequence"/>
</dbReference>